<accession>A0A7W6FKT9</accession>
<evidence type="ECO:0000313" key="8">
    <source>
        <dbReference type="EMBL" id="MBB3917688.1"/>
    </source>
</evidence>
<gene>
    <name evidence="8" type="ORF">GGQ65_005007</name>
</gene>
<dbReference type="PANTHER" id="PTHR12219:SF8">
    <property type="entry name" value="NADH DEHYDROGENASE [UBIQUINONE] IRON-SULFUR PROTEIN 4, MITOCHONDRIAL"/>
    <property type="match status" value="1"/>
</dbReference>
<evidence type="ECO:0000256" key="2">
    <source>
        <dbReference type="ARBA" id="ARBA00022448"/>
    </source>
</evidence>
<evidence type="ECO:0000256" key="7">
    <source>
        <dbReference type="SAM" id="Coils"/>
    </source>
</evidence>
<dbReference type="AlphaFoldDB" id="A0A7W6FKT9"/>
<evidence type="ECO:0000256" key="4">
    <source>
        <dbReference type="ARBA" id="ARBA00022946"/>
    </source>
</evidence>
<dbReference type="Proteomes" id="UP000545490">
    <property type="component" value="Unassembled WGS sequence"/>
</dbReference>
<comment type="caution">
    <text evidence="8">The sequence shown here is derived from an EMBL/GenBank/DDBJ whole genome shotgun (WGS) entry which is preliminary data.</text>
</comment>
<dbReference type="Gene3D" id="3.30.160.190">
    <property type="entry name" value="atu1810 like domain"/>
    <property type="match status" value="1"/>
</dbReference>
<dbReference type="EMBL" id="JACIDG010000014">
    <property type="protein sequence ID" value="MBB3917688.1"/>
    <property type="molecule type" value="Genomic_DNA"/>
</dbReference>
<keyword evidence="5" id="KW-0249">Electron transport</keyword>
<dbReference type="GO" id="GO:0022900">
    <property type="term" value="P:electron transport chain"/>
    <property type="evidence" value="ECO:0007669"/>
    <property type="project" value="InterPro"/>
</dbReference>
<reference evidence="8 9" key="1">
    <citation type="submission" date="2020-08" db="EMBL/GenBank/DDBJ databases">
        <title>Genomic Encyclopedia of Type Strains, Phase IV (KMG-IV): sequencing the most valuable type-strain genomes for metagenomic binning, comparative biology and taxonomic classification.</title>
        <authorList>
            <person name="Goeker M."/>
        </authorList>
    </citation>
    <scope>NUCLEOTIDE SEQUENCE [LARGE SCALE GENOMIC DNA]</scope>
    <source>
        <strain evidence="8 9">DSM 19331</strain>
    </source>
</reference>
<evidence type="ECO:0008006" key="10">
    <source>
        <dbReference type="Google" id="ProtNLM"/>
    </source>
</evidence>
<keyword evidence="6" id="KW-0472">Membrane</keyword>
<keyword evidence="7" id="KW-0175">Coiled coil</keyword>
<proteinExistence type="predicted"/>
<dbReference type="InterPro" id="IPR038532">
    <property type="entry name" value="NDUFS4-like_sf"/>
</dbReference>
<evidence type="ECO:0000313" key="9">
    <source>
        <dbReference type="Proteomes" id="UP000545490"/>
    </source>
</evidence>
<evidence type="ECO:0000256" key="6">
    <source>
        <dbReference type="ARBA" id="ARBA00023136"/>
    </source>
</evidence>
<keyword evidence="3" id="KW-0679">Respiratory chain</keyword>
<evidence type="ECO:0000256" key="1">
    <source>
        <dbReference type="ARBA" id="ARBA00004370"/>
    </source>
</evidence>
<comment type="subcellular location">
    <subcellularLocation>
        <location evidence="1">Membrane</location>
    </subcellularLocation>
</comment>
<keyword evidence="2" id="KW-0813">Transport</keyword>
<dbReference type="Pfam" id="PF04800">
    <property type="entry name" value="NDUS4"/>
    <property type="match status" value="1"/>
</dbReference>
<sequence length="252" mass="28064">MMETGRHSDNERIVTAPGLRVLNDNRWSHPCFGHSLFPENAVAQIFKPSRSVTTSGTARTKGWRLVFNRRSAPFIEPLMGYTGSADALTQVELKFPTLESAIRYAERQGLSYVAQRRPRKAAAQAKQGVGQRSHQPSDAFADATLERLGLAALQQNYRRALDGALNRDDASGPATWPSPMGVALDPTLSIEAKRSILMNWAWTEYQVDQAPIGGISENNQRSRLHEVEQALLSLEREVESRRDHGMVDRNVA</sequence>
<feature type="coiled-coil region" evidence="7">
    <location>
        <begin position="217"/>
        <end position="244"/>
    </location>
</feature>
<evidence type="ECO:0000256" key="5">
    <source>
        <dbReference type="ARBA" id="ARBA00022982"/>
    </source>
</evidence>
<evidence type="ECO:0000256" key="3">
    <source>
        <dbReference type="ARBA" id="ARBA00022660"/>
    </source>
</evidence>
<dbReference type="PANTHER" id="PTHR12219">
    <property type="entry name" value="NADH-UBIQUINONE OXIDOREDUCTASE"/>
    <property type="match status" value="1"/>
</dbReference>
<dbReference type="InterPro" id="IPR006885">
    <property type="entry name" value="NADH_UbQ_FeS_4_mit-like"/>
</dbReference>
<organism evidence="8 9">
    <name type="scientific">Rhizobium fabae</name>
    <dbReference type="NCBI Taxonomy" id="573179"/>
    <lineage>
        <taxon>Bacteria</taxon>
        <taxon>Pseudomonadati</taxon>
        <taxon>Pseudomonadota</taxon>
        <taxon>Alphaproteobacteria</taxon>
        <taxon>Hyphomicrobiales</taxon>
        <taxon>Rhizobiaceae</taxon>
        <taxon>Rhizobium/Agrobacterium group</taxon>
        <taxon>Rhizobium</taxon>
    </lineage>
</organism>
<name>A0A7W6FKT9_9HYPH</name>
<keyword evidence="4" id="KW-0809">Transit peptide</keyword>
<dbReference type="RefSeq" id="WP_245445256.1">
    <property type="nucleotide sequence ID" value="NZ_JACIDG010000014.1"/>
</dbReference>
<dbReference type="GO" id="GO:0016020">
    <property type="term" value="C:membrane"/>
    <property type="evidence" value="ECO:0007669"/>
    <property type="project" value="UniProtKB-SubCell"/>
</dbReference>
<protein>
    <recommendedName>
        <fullName evidence="10">ETC complex I subunit</fullName>
    </recommendedName>
</protein>